<dbReference type="PANTHER" id="PTHR43537:SF34">
    <property type="entry name" value="PYRUVATE DEHYDROGENASE COMPLEX REPRESSOR"/>
    <property type="match status" value="1"/>
</dbReference>
<dbReference type="SMART" id="SM00345">
    <property type="entry name" value="HTH_GNTR"/>
    <property type="match status" value="1"/>
</dbReference>
<evidence type="ECO:0000256" key="1">
    <source>
        <dbReference type="ARBA" id="ARBA00022491"/>
    </source>
</evidence>
<dbReference type="NCBIfam" id="NF007001">
    <property type="entry name" value="PRK09464.1"/>
    <property type="match status" value="1"/>
</dbReference>
<dbReference type="InterPro" id="IPR008920">
    <property type="entry name" value="TF_FadR/GntR_C"/>
</dbReference>
<dbReference type="Gene3D" id="1.10.10.10">
    <property type="entry name" value="Winged helix-like DNA-binding domain superfamily/Winged helix DNA-binding domain"/>
    <property type="match status" value="1"/>
</dbReference>
<reference evidence="8" key="1">
    <citation type="journal article" date="2018" name="Int. J. Syst. Evol. Microbiol.">
        <title>Neptunicella marina gen. nov., sp. nov., isolated from surface seawater.</title>
        <authorList>
            <person name="Liu X."/>
            <person name="Lai Q."/>
            <person name="Du Y."/>
            <person name="Zhang X."/>
            <person name="Liu Z."/>
            <person name="Sun F."/>
            <person name="Shao Z."/>
        </authorList>
    </citation>
    <scope>NUCLEOTIDE SEQUENCE</scope>
    <source>
        <strain evidence="8">S27-2</strain>
    </source>
</reference>
<dbReference type="InterPro" id="IPR036390">
    <property type="entry name" value="WH_DNA-bd_sf"/>
</dbReference>
<name>A0A8J6IRZ7_9ALTE</name>
<evidence type="ECO:0000313" key="9">
    <source>
        <dbReference type="Proteomes" id="UP000601768"/>
    </source>
</evidence>
<evidence type="ECO:0000256" key="5">
    <source>
        <dbReference type="ARBA" id="ARBA00037357"/>
    </source>
</evidence>
<proteinExistence type="predicted"/>
<dbReference type="RefSeq" id="WP_186505792.1">
    <property type="nucleotide sequence ID" value="NZ_JACNEP010000003.1"/>
</dbReference>
<comment type="caution">
    <text evidence="8">The sequence shown here is derived from an EMBL/GenBank/DDBJ whole genome shotgun (WGS) entry which is preliminary data.</text>
</comment>
<dbReference type="SUPFAM" id="SSF46785">
    <property type="entry name" value="Winged helix' DNA-binding domain"/>
    <property type="match status" value="1"/>
</dbReference>
<dbReference type="InterPro" id="IPR000524">
    <property type="entry name" value="Tscrpt_reg_HTH_GntR"/>
</dbReference>
<evidence type="ECO:0000256" key="3">
    <source>
        <dbReference type="ARBA" id="ARBA00023125"/>
    </source>
</evidence>
<keyword evidence="8" id="KW-0670">Pyruvate</keyword>
<dbReference type="Proteomes" id="UP000601768">
    <property type="component" value="Unassembled WGS sequence"/>
</dbReference>
<dbReference type="Pfam" id="PF07729">
    <property type="entry name" value="FCD"/>
    <property type="match status" value="1"/>
</dbReference>
<keyword evidence="4" id="KW-0804">Transcription</keyword>
<accession>A0A8J6IRZ7</accession>
<dbReference type="PROSITE" id="PS50949">
    <property type="entry name" value="HTH_GNTR"/>
    <property type="match status" value="1"/>
</dbReference>
<dbReference type="CDD" id="cd07377">
    <property type="entry name" value="WHTH_GntR"/>
    <property type="match status" value="1"/>
</dbReference>
<evidence type="ECO:0000256" key="2">
    <source>
        <dbReference type="ARBA" id="ARBA00023015"/>
    </source>
</evidence>
<comment type="function">
    <text evidence="5">Transcriptional repressor for the pyruvate dehydrogenase complex genes aceEF and lpd.</text>
</comment>
<dbReference type="PRINTS" id="PR00035">
    <property type="entry name" value="HTHGNTR"/>
</dbReference>
<dbReference type="Gene3D" id="1.20.120.530">
    <property type="entry name" value="GntR ligand-binding domain-like"/>
    <property type="match status" value="1"/>
</dbReference>
<feature type="domain" description="HTH gntR-type" evidence="7">
    <location>
        <begin position="7"/>
        <end position="75"/>
    </location>
</feature>
<keyword evidence="1" id="KW-0678">Repressor</keyword>
<organism evidence="8 9">
    <name type="scientific">Neptunicella marina</name>
    <dbReference type="NCBI Taxonomy" id="2125989"/>
    <lineage>
        <taxon>Bacteria</taxon>
        <taxon>Pseudomonadati</taxon>
        <taxon>Pseudomonadota</taxon>
        <taxon>Gammaproteobacteria</taxon>
        <taxon>Alteromonadales</taxon>
        <taxon>Alteromonadaceae</taxon>
        <taxon>Neptunicella</taxon>
    </lineage>
</organism>
<dbReference type="EMBL" id="JACNEP010000003">
    <property type="protein sequence ID" value="MBC3765319.1"/>
    <property type="molecule type" value="Genomic_DNA"/>
</dbReference>
<dbReference type="InterPro" id="IPR036388">
    <property type="entry name" value="WH-like_DNA-bd_sf"/>
</dbReference>
<keyword evidence="2" id="KW-0805">Transcription regulation</keyword>
<evidence type="ECO:0000259" key="7">
    <source>
        <dbReference type="PROSITE" id="PS50949"/>
    </source>
</evidence>
<reference evidence="8" key="2">
    <citation type="submission" date="2020-08" db="EMBL/GenBank/DDBJ databases">
        <authorList>
            <person name="Lai Q."/>
        </authorList>
    </citation>
    <scope>NUCLEOTIDE SEQUENCE</scope>
    <source>
        <strain evidence="8">S27-2</strain>
    </source>
</reference>
<keyword evidence="3" id="KW-0238">DNA-binding</keyword>
<dbReference type="AlphaFoldDB" id="A0A8J6IRZ7"/>
<evidence type="ECO:0000313" key="8">
    <source>
        <dbReference type="EMBL" id="MBC3765319.1"/>
    </source>
</evidence>
<dbReference type="InterPro" id="IPR011711">
    <property type="entry name" value="GntR_C"/>
</dbReference>
<gene>
    <name evidence="8" type="primary">pdhR</name>
    <name evidence="8" type="ORF">H8B19_05490</name>
</gene>
<dbReference type="GO" id="GO:0003677">
    <property type="term" value="F:DNA binding"/>
    <property type="evidence" value="ECO:0007669"/>
    <property type="project" value="UniProtKB-KW"/>
</dbReference>
<evidence type="ECO:0000256" key="6">
    <source>
        <dbReference type="ARBA" id="ARBA00039592"/>
    </source>
</evidence>
<keyword evidence="9" id="KW-1185">Reference proteome</keyword>
<protein>
    <recommendedName>
        <fullName evidence="6">Pyruvate dehydrogenase complex repressor</fullName>
    </recommendedName>
</protein>
<dbReference type="SMART" id="SM00895">
    <property type="entry name" value="FCD"/>
    <property type="match status" value="1"/>
</dbReference>
<dbReference type="SUPFAM" id="SSF48008">
    <property type="entry name" value="GntR ligand-binding domain-like"/>
    <property type="match status" value="1"/>
</dbReference>
<dbReference type="GO" id="GO:0003700">
    <property type="term" value="F:DNA-binding transcription factor activity"/>
    <property type="evidence" value="ECO:0007669"/>
    <property type="project" value="InterPro"/>
</dbReference>
<dbReference type="PANTHER" id="PTHR43537">
    <property type="entry name" value="TRANSCRIPTIONAL REGULATOR, GNTR FAMILY"/>
    <property type="match status" value="1"/>
</dbReference>
<sequence length="248" mass="27983">MQRIKPQKLSDVIVQKLEEMLLSGSMVAGQKLPSERELAVQFDVSRPSLREAIQKLEAKGLLYRKQGGGTYVKDNADPIANQPLMALLSANPESQYDLLEFRHALEGIAAYYAALRAQKDDLDKIEFAYQLVKKSWDDNIEVQAQSLVKFYLAMAQASHNAVLLHIVSAMQPMLQDNIARNLKVLAEHSDCGDKLRVQRHKILQAIVSGDPEGARHASNEHLAFIEETLLNINRQSSQMQRTLRRIEI</sequence>
<evidence type="ECO:0000256" key="4">
    <source>
        <dbReference type="ARBA" id="ARBA00023163"/>
    </source>
</evidence>
<dbReference type="Pfam" id="PF00392">
    <property type="entry name" value="GntR"/>
    <property type="match status" value="1"/>
</dbReference>